<dbReference type="SUPFAM" id="SSF55874">
    <property type="entry name" value="ATPase domain of HSP90 chaperone/DNA topoisomerase II/histidine kinase"/>
    <property type="match status" value="1"/>
</dbReference>
<dbReference type="EC" id="2.7.13.3" evidence="2"/>
<dbReference type="SMART" id="SM00911">
    <property type="entry name" value="HWE_HK"/>
    <property type="match status" value="1"/>
</dbReference>
<comment type="caution">
    <text evidence="15">The sequence shown here is derived from an EMBL/GenBank/DDBJ whole genome shotgun (WGS) entry which is preliminary data.</text>
</comment>
<dbReference type="InterPro" id="IPR000700">
    <property type="entry name" value="PAS-assoc_C"/>
</dbReference>
<dbReference type="PANTHER" id="PTHR41523:SF7">
    <property type="entry name" value="HISTIDINE KINASE"/>
    <property type="match status" value="1"/>
</dbReference>
<dbReference type="SUPFAM" id="SSF55785">
    <property type="entry name" value="PYP-like sensor domain (PAS domain)"/>
    <property type="match status" value="3"/>
</dbReference>
<dbReference type="Gene3D" id="3.30.565.10">
    <property type="entry name" value="Histidine kinase-like ATPase, C-terminal domain"/>
    <property type="match status" value="1"/>
</dbReference>
<protein>
    <recommendedName>
        <fullName evidence="3">Blue-light-activated histidine kinase</fullName>
        <ecNumber evidence="2">2.7.13.3</ecNumber>
    </recommendedName>
</protein>
<dbReference type="PROSITE" id="PS50112">
    <property type="entry name" value="PAS"/>
    <property type="match status" value="1"/>
</dbReference>
<keyword evidence="5" id="KW-0285">Flavoprotein</keyword>
<evidence type="ECO:0000256" key="1">
    <source>
        <dbReference type="ARBA" id="ARBA00000085"/>
    </source>
</evidence>
<evidence type="ECO:0000313" key="16">
    <source>
        <dbReference type="Proteomes" id="UP000321960"/>
    </source>
</evidence>
<dbReference type="Pfam" id="PF07536">
    <property type="entry name" value="HWE_HK"/>
    <property type="match status" value="1"/>
</dbReference>
<name>A0A512J088_9HYPH</name>
<evidence type="ECO:0000256" key="6">
    <source>
        <dbReference type="ARBA" id="ARBA00022643"/>
    </source>
</evidence>
<comment type="catalytic activity">
    <reaction evidence="1">
        <text>ATP + protein L-histidine = ADP + protein N-phospho-L-histidine.</text>
        <dbReference type="EC" id="2.7.13.3"/>
    </reaction>
</comment>
<dbReference type="InterPro" id="IPR000014">
    <property type="entry name" value="PAS"/>
</dbReference>
<dbReference type="InterPro" id="IPR036890">
    <property type="entry name" value="HATPase_C_sf"/>
</dbReference>
<evidence type="ECO:0000259" key="13">
    <source>
        <dbReference type="PROSITE" id="PS50112"/>
    </source>
</evidence>
<keyword evidence="4" id="KW-0597">Phosphoprotein</keyword>
<gene>
    <name evidence="15" type="ORF">MOX02_13270</name>
</gene>
<dbReference type="GO" id="GO:0004673">
    <property type="term" value="F:protein histidine kinase activity"/>
    <property type="evidence" value="ECO:0007669"/>
    <property type="project" value="UniProtKB-EC"/>
</dbReference>
<dbReference type="NCBIfam" id="TIGR00229">
    <property type="entry name" value="sensory_box"/>
    <property type="match status" value="3"/>
</dbReference>
<dbReference type="Pfam" id="PF08448">
    <property type="entry name" value="PAS_4"/>
    <property type="match status" value="3"/>
</dbReference>
<evidence type="ECO:0000259" key="14">
    <source>
        <dbReference type="PROSITE" id="PS50113"/>
    </source>
</evidence>
<evidence type="ECO:0000256" key="9">
    <source>
        <dbReference type="ARBA" id="ARBA00022741"/>
    </source>
</evidence>
<dbReference type="Gene3D" id="3.30.450.20">
    <property type="entry name" value="PAS domain"/>
    <property type="match status" value="3"/>
</dbReference>
<evidence type="ECO:0000256" key="2">
    <source>
        <dbReference type="ARBA" id="ARBA00012438"/>
    </source>
</evidence>
<keyword evidence="6" id="KW-0288">FMN</keyword>
<dbReference type="InterPro" id="IPR013656">
    <property type="entry name" value="PAS_4"/>
</dbReference>
<evidence type="ECO:0000256" key="8">
    <source>
        <dbReference type="ARBA" id="ARBA00022737"/>
    </source>
</evidence>
<evidence type="ECO:0000256" key="3">
    <source>
        <dbReference type="ARBA" id="ARBA00021740"/>
    </source>
</evidence>
<evidence type="ECO:0000313" key="15">
    <source>
        <dbReference type="EMBL" id="GEP03289.1"/>
    </source>
</evidence>
<keyword evidence="9" id="KW-0547">Nucleotide-binding</keyword>
<evidence type="ECO:0000256" key="4">
    <source>
        <dbReference type="ARBA" id="ARBA00022553"/>
    </source>
</evidence>
<dbReference type="CDD" id="cd00130">
    <property type="entry name" value="PAS"/>
    <property type="match status" value="2"/>
</dbReference>
<keyword evidence="10" id="KW-0418">Kinase</keyword>
<evidence type="ECO:0000256" key="11">
    <source>
        <dbReference type="ARBA" id="ARBA00022840"/>
    </source>
</evidence>
<feature type="domain" description="PAS" evidence="13">
    <location>
        <begin position="306"/>
        <end position="377"/>
    </location>
</feature>
<reference evidence="15 16" key="1">
    <citation type="submission" date="2019-07" db="EMBL/GenBank/DDBJ databases">
        <title>Whole genome shotgun sequence of Methylobacterium oxalidis NBRC 107715.</title>
        <authorList>
            <person name="Hosoyama A."/>
            <person name="Uohara A."/>
            <person name="Ohji S."/>
            <person name="Ichikawa N."/>
        </authorList>
    </citation>
    <scope>NUCLEOTIDE SEQUENCE [LARGE SCALE GENOMIC DNA]</scope>
    <source>
        <strain evidence="15 16">NBRC 107715</strain>
    </source>
</reference>
<dbReference type="PANTHER" id="PTHR41523">
    <property type="entry name" value="TWO-COMPONENT SYSTEM SENSOR PROTEIN"/>
    <property type="match status" value="1"/>
</dbReference>
<dbReference type="AlphaFoldDB" id="A0A512J088"/>
<dbReference type="InterPro" id="IPR011102">
    <property type="entry name" value="Sig_transdc_His_kinase_HWE"/>
</dbReference>
<dbReference type="InterPro" id="IPR035965">
    <property type="entry name" value="PAS-like_dom_sf"/>
</dbReference>
<dbReference type="Proteomes" id="UP000321960">
    <property type="component" value="Unassembled WGS sequence"/>
</dbReference>
<feature type="domain" description="PAC" evidence="14">
    <location>
        <begin position="250"/>
        <end position="305"/>
    </location>
</feature>
<sequence length="616" mass="68334">MCGVEMLPSAQPDQPIDFALIFAHSPNPYVLLDPDFVLVDMNGAYLRVTMRQRSALVGRNIFEAFPSDGGAEILRASLERVLESRQVDHLPLIRYDIARPQGGYEERYWSATHTPLLDDAGAVAFILQHTVDVTELHRLRSQARREPTGTAARIETDVLHRAEAVSHTNRLIDAERLRLRALFEQTPGFMAVLTGPAHVFELVNAAYLDLVGPRELVGRNVREAFPDLENQGFVELLDEVYASGRPFIGHAVPVRLLRGRAQEPALVHLDFIYQPITGPSGAVTGIFVQGHDVSERMRAEEALAASHAQMREILESISEAFYAIDAQDRFTYVNRRAEELWGRPRDGLIGQVIWSVFDRSPDSEIRRAHVRAALLRSVQRLEYFSEALGGWVETSIYPGPAGLSVFFRDITERHRNEERRQLMVNELNHRVKNSLAVVQGIASQTLRTARDLDQARGDLTARLVALARAHDLLTSESWEGADLAEVVRATLESGLGVQGRQVEMDGPSLRLTPNAALSLALALHELATNAIKYGALSAEEGRVTVSWTIEPADDPASVERRLTLCWTERGGPPVRAPGRRGFGSRLLERGLAAELHGRVDLSFEPGGVACRIEALV</sequence>
<evidence type="ECO:0000256" key="5">
    <source>
        <dbReference type="ARBA" id="ARBA00022630"/>
    </source>
</evidence>
<keyword evidence="8" id="KW-0677">Repeat</keyword>
<proteinExistence type="predicted"/>
<organism evidence="15 16">
    <name type="scientific">Methylobacterium oxalidis</name>
    <dbReference type="NCBI Taxonomy" id="944322"/>
    <lineage>
        <taxon>Bacteria</taxon>
        <taxon>Pseudomonadati</taxon>
        <taxon>Pseudomonadota</taxon>
        <taxon>Alphaproteobacteria</taxon>
        <taxon>Hyphomicrobiales</taxon>
        <taxon>Methylobacteriaceae</taxon>
        <taxon>Methylobacterium</taxon>
    </lineage>
</organism>
<evidence type="ECO:0000256" key="10">
    <source>
        <dbReference type="ARBA" id="ARBA00022777"/>
    </source>
</evidence>
<evidence type="ECO:0000256" key="12">
    <source>
        <dbReference type="ARBA" id="ARBA00023026"/>
    </source>
</evidence>
<dbReference type="SMART" id="SM00091">
    <property type="entry name" value="PAS"/>
    <property type="match status" value="3"/>
</dbReference>
<keyword evidence="12" id="KW-0843">Virulence</keyword>
<keyword evidence="11" id="KW-0067">ATP-binding</keyword>
<accession>A0A512J088</accession>
<dbReference type="GO" id="GO:0005524">
    <property type="term" value="F:ATP binding"/>
    <property type="evidence" value="ECO:0007669"/>
    <property type="project" value="UniProtKB-KW"/>
</dbReference>
<dbReference type="EMBL" id="BJZU01000020">
    <property type="protein sequence ID" value="GEP03289.1"/>
    <property type="molecule type" value="Genomic_DNA"/>
</dbReference>
<dbReference type="PROSITE" id="PS50113">
    <property type="entry name" value="PAC"/>
    <property type="match status" value="1"/>
</dbReference>
<evidence type="ECO:0000256" key="7">
    <source>
        <dbReference type="ARBA" id="ARBA00022679"/>
    </source>
</evidence>
<keyword evidence="7" id="KW-0808">Transferase</keyword>